<proteinExistence type="predicted"/>
<sequence length="338" mass="40577">MICLFLAVKQFSEEVQRNFRAEGYLKFKNQASKFQGSIATSVFQYETVQTDNQEALNKIPQFFVYILSLSSNQLNGIWVMSWGQKIEESILAVKDILEVVIKDYFIPALILDQFFLIYVKFELNIKLNTIGIPQIFLILSKVRQKYLKEKFKCENLKFYQQWRFQKIEVIQHSLGVFLLQQILFQKLIKHKDCFLWELNQMIQQDIKQILNIFLILMYLLKSAIQFLQIQIESSNVQQMQVCVERNNSLTAFIYSYFQMIQQYKDRSLVVQQKTLKINENFLKLDRYNFDQYYFEVSGNLNLNNCQKLFEKFDQQQVSSHQFLIMQKFRLLDFLRIQK</sequence>
<evidence type="ECO:0000313" key="2">
    <source>
        <dbReference type="Proteomes" id="UP000689195"/>
    </source>
</evidence>
<evidence type="ECO:0000313" key="1">
    <source>
        <dbReference type="EMBL" id="CAD8169241.1"/>
    </source>
</evidence>
<organism evidence="1 2">
    <name type="scientific">Paramecium pentaurelia</name>
    <dbReference type="NCBI Taxonomy" id="43138"/>
    <lineage>
        <taxon>Eukaryota</taxon>
        <taxon>Sar</taxon>
        <taxon>Alveolata</taxon>
        <taxon>Ciliophora</taxon>
        <taxon>Intramacronucleata</taxon>
        <taxon>Oligohymenophorea</taxon>
        <taxon>Peniculida</taxon>
        <taxon>Parameciidae</taxon>
        <taxon>Paramecium</taxon>
    </lineage>
</organism>
<name>A0A8S1UWX8_9CILI</name>
<comment type="caution">
    <text evidence="1">The sequence shown here is derived from an EMBL/GenBank/DDBJ whole genome shotgun (WGS) entry which is preliminary data.</text>
</comment>
<dbReference type="Proteomes" id="UP000689195">
    <property type="component" value="Unassembled WGS sequence"/>
</dbReference>
<dbReference type="EMBL" id="CAJJDO010000050">
    <property type="protein sequence ID" value="CAD8169241.1"/>
    <property type="molecule type" value="Genomic_DNA"/>
</dbReference>
<accession>A0A8S1UWX8</accession>
<keyword evidence="2" id="KW-1185">Reference proteome</keyword>
<reference evidence="1" key="1">
    <citation type="submission" date="2021-01" db="EMBL/GenBank/DDBJ databases">
        <authorList>
            <consortium name="Genoscope - CEA"/>
            <person name="William W."/>
        </authorList>
    </citation>
    <scope>NUCLEOTIDE SEQUENCE</scope>
</reference>
<dbReference type="AlphaFoldDB" id="A0A8S1UWX8"/>
<gene>
    <name evidence="1" type="ORF">PPENT_87.1.T0500232</name>
</gene>
<protein>
    <submittedName>
        <fullName evidence="1">Uncharacterized protein</fullName>
    </submittedName>
</protein>